<comment type="subcellular location">
    <subcellularLocation>
        <location evidence="2">Cytoplasm</location>
    </subcellularLocation>
    <subcellularLocation>
        <location evidence="1">Endomembrane system</location>
    </subcellularLocation>
</comment>
<proteinExistence type="predicted"/>
<evidence type="ECO:0000256" key="2">
    <source>
        <dbReference type="ARBA" id="ARBA00004496"/>
    </source>
</evidence>
<dbReference type="Gene3D" id="1.10.238.10">
    <property type="entry name" value="EF-hand"/>
    <property type="match status" value="1"/>
</dbReference>
<gene>
    <name evidence="9" type="ORF">SPARVUS_LOCUS1768218</name>
</gene>
<dbReference type="SUPFAM" id="SSF47473">
    <property type="entry name" value="EF-hand"/>
    <property type="match status" value="1"/>
</dbReference>
<evidence type="ECO:0000259" key="8">
    <source>
        <dbReference type="PROSITE" id="PS50222"/>
    </source>
</evidence>
<keyword evidence="7" id="KW-0472">Membrane</keyword>
<reference evidence="9" key="1">
    <citation type="submission" date="2023-05" db="EMBL/GenBank/DDBJ databases">
        <authorList>
            <person name="Stuckert A."/>
        </authorList>
    </citation>
    <scope>NUCLEOTIDE SEQUENCE</scope>
</reference>
<dbReference type="PANTHER" id="PTHR46735">
    <property type="entry name" value="CALPAIN, SMALL SUBUNIT 1 A-RELATED"/>
    <property type="match status" value="1"/>
</dbReference>
<dbReference type="PROSITE" id="PS50222">
    <property type="entry name" value="EF_HAND_2"/>
    <property type="match status" value="1"/>
</dbReference>
<evidence type="ECO:0000256" key="4">
    <source>
        <dbReference type="ARBA" id="ARBA00022723"/>
    </source>
</evidence>
<dbReference type="Gene3D" id="6.10.140.900">
    <property type="match status" value="1"/>
</dbReference>
<keyword evidence="10" id="KW-1185">Reference proteome</keyword>
<dbReference type="Proteomes" id="UP001162483">
    <property type="component" value="Unassembled WGS sequence"/>
</dbReference>
<dbReference type="EMBL" id="CATNWA010001559">
    <property type="protein sequence ID" value="CAI9540565.1"/>
    <property type="molecule type" value="Genomic_DNA"/>
</dbReference>
<dbReference type="InterPro" id="IPR018247">
    <property type="entry name" value="EF_Hand_1_Ca_BS"/>
</dbReference>
<evidence type="ECO:0000256" key="1">
    <source>
        <dbReference type="ARBA" id="ARBA00004308"/>
    </source>
</evidence>
<accession>A0ABN9B296</accession>
<dbReference type="InterPro" id="IPR011992">
    <property type="entry name" value="EF-hand-dom_pair"/>
</dbReference>
<evidence type="ECO:0000256" key="3">
    <source>
        <dbReference type="ARBA" id="ARBA00022490"/>
    </source>
</evidence>
<feature type="domain" description="EF-hand" evidence="8">
    <location>
        <begin position="36"/>
        <end position="71"/>
    </location>
</feature>
<evidence type="ECO:0000256" key="6">
    <source>
        <dbReference type="ARBA" id="ARBA00022837"/>
    </source>
</evidence>
<keyword evidence="5" id="KW-0677">Repeat</keyword>
<dbReference type="Pfam" id="PF13833">
    <property type="entry name" value="EF-hand_8"/>
    <property type="match status" value="1"/>
</dbReference>
<dbReference type="SMART" id="SM00054">
    <property type="entry name" value="EFh"/>
    <property type="match status" value="2"/>
</dbReference>
<evidence type="ECO:0000313" key="9">
    <source>
        <dbReference type="EMBL" id="CAI9540565.1"/>
    </source>
</evidence>
<protein>
    <recommendedName>
        <fullName evidence="8">EF-hand domain-containing protein</fullName>
    </recommendedName>
</protein>
<keyword evidence="6" id="KW-0106">Calcium</keyword>
<evidence type="ECO:0000256" key="7">
    <source>
        <dbReference type="ARBA" id="ARBA00023136"/>
    </source>
</evidence>
<dbReference type="InterPro" id="IPR002048">
    <property type="entry name" value="EF_hand_dom"/>
</dbReference>
<dbReference type="PANTHER" id="PTHR46735:SF7">
    <property type="entry name" value="SORCIN"/>
    <property type="match status" value="1"/>
</dbReference>
<dbReference type="PROSITE" id="PS00018">
    <property type="entry name" value="EF_HAND_1"/>
    <property type="match status" value="2"/>
</dbReference>
<keyword evidence="3" id="KW-0963">Cytoplasm</keyword>
<name>A0ABN9B296_9NEOB</name>
<evidence type="ECO:0000256" key="5">
    <source>
        <dbReference type="ARBA" id="ARBA00022737"/>
    </source>
</evidence>
<comment type="caution">
    <text evidence="9">The sequence shown here is derived from an EMBL/GenBank/DDBJ whole genome shotgun (WGS) entry which is preliminary data.</text>
</comment>
<evidence type="ECO:0000313" key="10">
    <source>
        <dbReference type="Proteomes" id="UP001162483"/>
    </source>
</evidence>
<organism evidence="9 10">
    <name type="scientific">Staurois parvus</name>
    <dbReference type="NCBI Taxonomy" id="386267"/>
    <lineage>
        <taxon>Eukaryota</taxon>
        <taxon>Metazoa</taxon>
        <taxon>Chordata</taxon>
        <taxon>Craniata</taxon>
        <taxon>Vertebrata</taxon>
        <taxon>Euteleostomi</taxon>
        <taxon>Amphibia</taxon>
        <taxon>Batrachia</taxon>
        <taxon>Anura</taxon>
        <taxon>Neobatrachia</taxon>
        <taxon>Ranoidea</taxon>
        <taxon>Ranidae</taxon>
        <taxon>Staurois</taxon>
    </lineage>
</organism>
<dbReference type="Pfam" id="PF13202">
    <property type="entry name" value="EF-hand_5"/>
    <property type="match status" value="1"/>
</dbReference>
<keyword evidence="4" id="KW-0479">Metal-binding</keyword>
<sequence>MYGYFVQVAGQDGQIDAEELQRCLTQYGMSGTYKPFNLETCRLMISMLDRDMSGKLGFNEFKELGMVLNGWRQNFMAVDMNRSGSVDGMELHRSLTTMGFRLSPQAMNIITRRYSNHGRITFDDYITCCVKLRALTETFKRRDVSQQGMVNFMYDDVSTMCGGGKKKKTWTPPPLCEICEDMIKEISDSNMPFENFQTCRM</sequence>